<feature type="signal peptide" evidence="2">
    <location>
        <begin position="1"/>
        <end position="28"/>
    </location>
</feature>
<feature type="chain" id="PRO_5047387641" description="AMIN-like domain-containing protein" evidence="2">
    <location>
        <begin position="29"/>
        <end position="224"/>
    </location>
</feature>
<feature type="region of interest" description="Disordered" evidence="1">
    <location>
        <begin position="26"/>
        <end position="98"/>
    </location>
</feature>
<organism evidence="4 5">
    <name type="scientific">Georgenia wutianyii</name>
    <dbReference type="NCBI Taxonomy" id="2585135"/>
    <lineage>
        <taxon>Bacteria</taxon>
        <taxon>Bacillati</taxon>
        <taxon>Actinomycetota</taxon>
        <taxon>Actinomycetes</taxon>
        <taxon>Micrococcales</taxon>
        <taxon>Bogoriellaceae</taxon>
        <taxon>Georgenia</taxon>
    </lineage>
</organism>
<dbReference type="Proteomes" id="UP000313948">
    <property type="component" value="Chromosome"/>
</dbReference>
<accession>A0ABX5VRU6</accession>
<sequence>MTTRHDVRRRLLTAATASVLALGLAACGEDTEPSPGGTTTPPVGTEPTTEPGSATPTEDATTTAPTGEPSGEETDQSALPPFEPAGTPRTSEPSGDLLLPVDLRVGDHEGYERVVIDLEGEGVPGWQTEYVTEAIEDGRGERVDVAGDAILSVYVSGTRYPDEGEAHYVSQGPVDGSDVIEEVHYLGTFEGLTQLFIGVDGGPADYRVLTLSNPARLVIDIAED</sequence>
<keyword evidence="2" id="KW-0732">Signal</keyword>
<name>A0ABX5VRU6_9MICO</name>
<dbReference type="PROSITE" id="PS51257">
    <property type="entry name" value="PROKAR_LIPOPROTEIN"/>
    <property type="match status" value="1"/>
</dbReference>
<proteinExistence type="predicted"/>
<keyword evidence="5" id="KW-1185">Reference proteome</keyword>
<evidence type="ECO:0000256" key="1">
    <source>
        <dbReference type="SAM" id="MobiDB-lite"/>
    </source>
</evidence>
<dbReference type="RefSeq" id="WP_139948778.1">
    <property type="nucleotide sequence ID" value="NZ_CP040899.1"/>
</dbReference>
<protein>
    <recommendedName>
        <fullName evidence="3">AMIN-like domain-containing protein</fullName>
    </recommendedName>
</protein>
<reference evidence="4 5" key="1">
    <citation type="submission" date="2019-05" db="EMBL/GenBank/DDBJ databases">
        <title>Georgenia *** sp. nov., and Georgenia *** sp. nov., isolated from the intestinal contents of plateau pika (Ochotona curzoniae) in the Qinghai-Tibet plateau of China.</title>
        <authorList>
            <person name="Tian Z."/>
        </authorList>
    </citation>
    <scope>NUCLEOTIDE SEQUENCE [LARGE SCALE GENOMIC DNA]</scope>
    <source>
        <strain evidence="4 5">Z294</strain>
    </source>
</reference>
<evidence type="ECO:0000313" key="4">
    <source>
        <dbReference type="EMBL" id="QDB79844.1"/>
    </source>
</evidence>
<dbReference type="Pfam" id="PF24837">
    <property type="entry name" value="AMIN-like"/>
    <property type="match status" value="1"/>
</dbReference>
<gene>
    <name evidence="4" type="ORF">FE251_11020</name>
</gene>
<feature type="compositionally biased region" description="Low complexity" evidence="1">
    <location>
        <begin position="26"/>
        <end position="69"/>
    </location>
</feature>
<dbReference type="EMBL" id="CP040899">
    <property type="protein sequence ID" value="QDB79844.1"/>
    <property type="molecule type" value="Genomic_DNA"/>
</dbReference>
<evidence type="ECO:0000259" key="3">
    <source>
        <dbReference type="Pfam" id="PF24837"/>
    </source>
</evidence>
<evidence type="ECO:0000313" key="5">
    <source>
        <dbReference type="Proteomes" id="UP000313948"/>
    </source>
</evidence>
<feature type="domain" description="AMIN-like" evidence="3">
    <location>
        <begin position="101"/>
        <end position="222"/>
    </location>
</feature>
<evidence type="ECO:0000256" key="2">
    <source>
        <dbReference type="SAM" id="SignalP"/>
    </source>
</evidence>
<dbReference type="InterPro" id="IPR056303">
    <property type="entry name" value="AMIN-like"/>
</dbReference>